<protein>
    <submittedName>
        <fullName evidence="2">Uncharacterized protein</fullName>
    </submittedName>
</protein>
<feature type="region of interest" description="Disordered" evidence="1">
    <location>
        <begin position="94"/>
        <end position="120"/>
    </location>
</feature>
<evidence type="ECO:0000256" key="1">
    <source>
        <dbReference type="SAM" id="MobiDB-lite"/>
    </source>
</evidence>
<name>A0ABT8D262_9FLAO</name>
<sequence>MAHKDQIQLLEYWRNTLADGSRVEIKVDKTIHLHNLPIDYAKGHVPSAAATILLDAVEKKQNEAKGRSNQNDPDWEKLEETSILITPFRVSPDPEYTKYSEKQASAIRSGSEPCSTEADF</sequence>
<dbReference type="Proteomes" id="UP001242368">
    <property type="component" value="Unassembled WGS sequence"/>
</dbReference>
<proteinExistence type="predicted"/>
<dbReference type="EMBL" id="JAUFQU010000030">
    <property type="protein sequence ID" value="MDN3709314.1"/>
    <property type="molecule type" value="Genomic_DNA"/>
</dbReference>
<reference evidence="3" key="1">
    <citation type="journal article" date="2019" name="Int. J. Syst. Evol. Microbiol.">
        <title>The Global Catalogue of Microorganisms (GCM) 10K type strain sequencing project: providing services to taxonomists for standard genome sequencing and annotation.</title>
        <authorList>
            <consortium name="The Broad Institute Genomics Platform"/>
            <consortium name="The Broad Institute Genome Sequencing Center for Infectious Disease"/>
            <person name="Wu L."/>
            <person name="Ma J."/>
        </authorList>
    </citation>
    <scope>NUCLEOTIDE SEQUENCE [LARGE SCALE GENOMIC DNA]</scope>
    <source>
        <strain evidence="3">CECT 7184</strain>
    </source>
</reference>
<comment type="caution">
    <text evidence="2">The sequence shown here is derived from an EMBL/GenBank/DDBJ whole genome shotgun (WGS) entry which is preliminary data.</text>
</comment>
<evidence type="ECO:0000313" key="3">
    <source>
        <dbReference type="Proteomes" id="UP001242368"/>
    </source>
</evidence>
<gene>
    <name evidence="2" type="ORF">QW060_20060</name>
</gene>
<accession>A0ABT8D262</accession>
<evidence type="ECO:0000313" key="2">
    <source>
        <dbReference type="EMBL" id="MDN3709314.1"/>
    </source>
</evidence>
<organism evidence="2 3">
    <name type="scientific">Paenimyroides ceti</name>
    <dbReference type="NCBI Taxonomy" id="395087"/>
    <lineage>
        <taxon>Bacteria</taxon>
        <taxon>Pseudomonadati</taxon>
        <taxon>Bacteroidota</taxon>
        <taxon>Flavobacteriia</taxon>
        <taxon>Flavobacteriales</taxon>
        <taxon>Flavobacteriaceae</taxon>
        <taxon>Paenimyroides</taxon>
    </lineage>
</organism>
<dbReference type="RefSeq" id="WP_290365018.1">
    <property type="nucleotide sequence ID" value="NZ_JAUFQU010000030.1"/>
</dbReference>
<keyword evidence="3" id="KW-1185">Reference proteome</keyword>
<feature type="compositionally biased region" description="Polar residues" evidence="1">
    <location>
        <begin position="102"/>
        <end position="114"/>
    </location>
</feature>